<dbReference type="Pfam" id="PF03457">
    <property type="entry name" value="HA"/>
    <property type="match status" value="2"/>
</dbReference>
<feature type="domain" description="Helicase-associated" evidence="1">
    <location>
        <begin position="191"/>
        <end position="251"/>
    </location>
</feature>
<keyword evidence="2" id="KW-0547">Nucleotide-binding</keyword>
<name>A0A3G4ZXE2_9VIRU</name>
<reference evidence="2" key="1">
    <citation type="submission" date="2018-10" db="EMBL/GenBank/DDBJ databases">
        <title>Hidden diversity of soil giant viruses.</title>
        <authorList>
            <person name="Schulz F."/>
            <person name="Alteio L."/>
            <person name="Goudeau D."/>
            <person name="Ryan E.M."/>
            <person name="Malmstrom R.R."/>
            <person name="Blanchard J."/>
            <person name="Woyke T."/>
        </authorList>
    </citation>
    <scope>NUCLEOTIDE SEQUENCE</scope>
    <source>
        <strain evidence="2">FNV1</strain>
    </source>
</reference>
<organism evidence="2">
    <name type="scientific">Faunusvirus sp</name>
    <dbReference type="NCBI Taxonomy" id="2487766"/>
    <lineage>
        <taxon>Viruses</taxon>
        <taxon>Varidnaviria</taxon>
        <taxon>Bamfordvirae</taxon>
        <taxon>Nucleocytoviricota</taxon>
        <taxon>Megaviricetes</taxon>
        <taxon>Imitervirales</taxon>
        <taxon>Mimiviridae</taxon>
    </lineage>
</organism>
<dbReference type="InterPro" id="IPR005114">
    <property type="entry name" value="Helicase_assoc"/>
</dbReference>
<feature type="domain" description="Helicase-associated" evidence="1">
    <location>
        <begin position="57"/>
        <end position="115"/>
    </location>
</feature>
<keyword evidence="2" id="KW-0347">Helicase</keyword>
<evidence type="ECO:0000313" key="2">
    <source>
        <dbReference type="EMBL" id="AYV79565.1"/>
    </source>
</evidence>
<dbReference type="Gene3D" id="6.10.140.530">
    <property type="match status" value="3"/>
</dbReference>
<evidence type="ECO:0000259" key="1">
    <source>
        <dbReference type="Pfam" id="PF03457"/>
    </source>
</evidence>
<proteinExistence type="predicted"/>
<dbReference type="PANTHER" id="PTHR33418">
    <property type="entry name" value="HELICASE-ASSOCIATED"/>
    <property type="match status" value="1"/>
</dbReference>
<sequence length="255" mass="30486">MTTNSQFPQQTSKDITEKQIGTWCKIQMRYKRKNALTNDKIKLLEKLPYWYWEKTDVFHDGYNKLEKWVGTNNRIPSETSKDGIEKKLGRWCGARRQDKKNDKLSDDKIKLLEKLQNWYWEKDSFTDSYNRLNGWIATNNKIPSAMSTDKIEKYLGQWCNDIRQNKKNGIMSDDKIKLLENLSKWYWEKSDPFNDNYNKLEKWITENDKLPSSTCVDVAAKSLGRWCATQRKYKKSNNISDDKIKLLEALPHWYW</sequence>
<protein>
    <submittedName>
        <fullName evidence="2">Superfamily II helicase</fullName>
    </submittedName>
</protein>
<dbReference type="PANTHER" id="PTHR33418:SF1">
    <property type="entry name" value="HELICASE-ASSOCIATED DOMAIN-CONTAINING PROTEIN"/>
    <property type="match status" value="1"/>
</dbReference>
<dbReference type="EMBL" id="MK072154">
    <property type="protein sequence ID" value="AYV79565.1"/>
    <property type="molecule type" value="Genomic_DNA"/>
</dbReference>
<keyword evidence="2" id="KW-0378">Hydrolase</keyword>
<gene>
    <name evidence="2" type="ORF">Faunusvirus23_2</name>
</gene>
<keyword evidence="2" id="KW-0067">ATP-binding</keyword>
<accession>A0A3G4ZXE2</accession>
<dbReference type="GO" id="GO:0004386">
    <property type="term" value="F:helicase activity"/>
    <property type="evidence" value="ECO:0007669"/>
    <property type="project" value="UniProtKB-KW"/>
</dbReference>